<feature type="region of interest" description="Disordered" evidence="1">
    <location>
        <begin position="1"/>
        <end position="33"/>
    </location>
</feature>
<dbReference type="EMBL" id="LUGG01000001">
    <property type="protein sequence ID" value="OBZ79842.1"/>
    <property type="molecule type" value="Genomic_DNA"/>
</dbReference>
<dbReference type="AlphaFoldDB" id="A0A1C7MSJ8"/>
<dbReference type="OrthoDB" id="427280at2759"/>
<sequence length="197" mass="22066">MTTAASTHPCEGDYRDKPRPSLHWLRRRKPFSDPEPGCVYIPIPDDEGLQIGRANDAQSYFNLTLSRIEQEEEKNQLVFGIGFVPDPTKKARFESAVFKVAFGYDGNGKRHQMEIRDISPKEERGDYSEVHFGRESEGSVQVSLGKSAASLAGGGRLTTNAEYTRKTPYASEGKVCTLPSRYGRIKKTKEQLDNMTS</sequence>
<name>A0A1C7MSJ8_GRIFR</name>
<comment type="caution">
    <text evidence="2">The sequence shown here is derived from an EMBL/GenBank/DDBJ whole genome shotgun (WGS) entry which is preliminary data.</text>
</comment>
<gene>
    <name evidence="2" type="ORF">A0H81_00106</name>
</gene>
<evidence type="ECO:0000256" key="1">
    <source>
        <dbReference type="SAM" id="MobiDB-lite"/>
    </source>
</evidence>
<proteinExistence type="predicted"/>
<evidence type="ECO:0000313" key="2">
    <source>
        <dbReference type="EMBL" id="OBZ79842.1"/>
    </source>
</evidence>
<reference evidence="2 3" key="1">
    <citation type="submission" date="2016-03" db="EMBL/GenBank/DDBJ databases">
        <title>Whole genome sequencing of Grifola frondosa 9006-11.</title>
        <authorList>
            <person name="Min B."/>
            <person name="Park H."/>
            <person name="Kim J.-G."/>
            <person name="Cho H."/>
            <person name="Oh Y.-L."/>
            <person name="Kong W.-S."/>
            <person name="Choi I.-G."/>
        </authorList>
    </citation>
    <scope>NUCLEOTIDE SEQUENCE [LARGE SCALE GENOMIC DNA]</scope>
    <source>
        <strain evidence="2 3">9006-11</strain>
    </source>
</reference>
<dbReference type="Proteomes" id="UP000092993">
    <property type="component" value="Unassembled WGS sequence"/>
</dbReference>
<evidence type="ECO:0000313" key="3">
    <source>
        <dbReference type="Proteomes" id="UP000092993"/>
    </source>
</evidence>
<feature type="compositionally biased region" description="Basic and acidic residues" evidence="1">
    <location>
        <begin position="10"/>
        <end position="19"/>
    </location>
</feature>
<keyword evidence="3" id="KW-1185">Reference proteome</keyword>
<accession>A0A1C7MSJ8</accession>
<organism evidence="2 3">
    <name type="scientific">Grifola frondosa</name>
    <name type="common">Maitake</name>
    <name type="synonym">Polyporus frondosus</name>
    <dbReference type="NCBI Taxonomy" id="5627"/>
    <lineage>
        <taxon>Eukaryota</taxon>
        <taxon>Fungi</taxon>
        <taxon>Dikarya</taxon>
        <taxon>Basidiomycota</taxon>
        <taxon>Agaricomycotina</taxon>
        <taxon>Agaricomycetes</taxon>
        <taxon>Polyporales</taxon>
        <taxon>Grifolaceae</taxon>
        <taxon>Grifola</taxon>
    </lineage>
</organism>
<protein>
    <submittedName>
        <fullName evidence="2">Uncharacterized protein</fullName>
    </submittedName>
</protein>